<keyword evidence="3" id="KW-0067">ATP-binding</keyword>
<comment type="caution">
    <text evidence="3">The sequence shown here is derived from an EMBL/GenBank/DDBJ whole genome shotgun (WGS) entry which is preliminary data.</text>
</comment>
<dbReference type="InterPro" id="IPR027785">
    <property type="entry name" value="UvrD-like_helicase_C"/>
</dbReference>
<keyword evidence="3" id="KW-0547">Nucleotide-binding</keyword>
<organism evidence="3 4">
    <name type="scientific">Comamonas koreensis</name>
    <dbReference type="NCBI Taxonomy" id="160825"/>
    <lineage>
        <taxon>Bacteria</taxon>
        <taxon>Pseudomonadati</taxon>
        <taxon>Pseudomonadota</taxon>
        <taxon>Betaproteobacteria</taxon>
        <taxon>Burkholderiales</taxon>
        <taxon>Comamonadaceae</taxon>
        <taxon>Comamonas</taxon>
    </lineage>
</organism>
<evidence type="ECO:0000256" key="1">
    <source>
        <dbReference type="ARBA" id="ARBA00034923"/>
    </source>
</evidence>
<dbReference type="InterPro" id="IPR027417">
    <property type="entry name" value="P-loop_NTPase"/>
</dbReference>
<feature type="domain" description="UvrD-like helicase C-terminal" evidence="2">
    <location>
        <begin position="556"/>
        <end position="604"/>
    </location>
</feature>
<protein>
    <recommendedName>
        <fullName evidence="1">DNA 3'-5' helicase II</fullName>
    </recommendedName>
</protein>
<dbReference type="PANTHER" id="PTHR11070:SF2">
    <property type="entry name" value="ATP-DEPENDENT DNA HELICASE SRS2"/>
    <property type="match status" value="1"/>
</dbReference>
<dbReference type="PANTHER" id="PTHR11070">
    <property type="entry name" value="UVRD / RECB / PCRA DNA HELICASE FAMILY MEMBER"/>
    <property type="match status" value="1"/>
</dbReference>
<dbReference type="Gene3D" id="3.40.50.300">
    <property type="entry name" value="P-loop containing nucleotide triphosphate hydrolases"/>
    <property type="match status" value="2"/>
</dbReference>
<evidence type="ECO:0000313" key="4">
    <source>
        <dbReference type="Proteomes" id="UP001199260"/>
    </source>
</evidence>
<evidence type="ECO:0000313" key="3">
    <source>
        <dbReference type="EMBL" id="MCD2164550.1"/>
    </source>
</evidence>
<proteinExistence type="predicted"/>
<dbReference type="EMBL" id="JAJNCT010000005">
    <property type="protein sequence ID" value="MCD2164550.1"/>
    <property type="molecule type" value="Genomic_DNA"/>
</dbReference>
<sequence>MPLQILPKESALRADASAKQIIEHLQASQNQLSLNNAVVFYNFPLFREEEKLLVAELVVASPKHGVILITTAPNGVSSDIQRLDGAFNQIFARLIKYPRLRTGRAKLKFQVDAFVWIPEGTPDDDIAVGLQQLNERFEKLIGDEIEADAFEEILSVLDGSKALVRAKERNIESFSSTSRIATIASLEEEIRRFDRDQRVAYMTEVAGLQRIRGLAGSGKTVVLALKAALTAIREPEAKIAVTFYTKSLYQHIRQLITRFYRMHEDRDPDWSRLQVLHAWGGASADGFYYRAAQRFGHQPISYSQAVSASRQQPFGYVCQVLLSDPAVESVYDYVFVDEAQDFPPSFMQLALRLAREEKLVIAYDVFQTIFDVDVPTAANLFAIPTDGSGDLMFDEDIILHKCYRNPREILVCAHAIGFGIYGRQIAQILESADHWQDFGYTVIGNLTPGTQTQIMRPEENSPSSVSKTNSIDEIITCTVLNDMSTEVNHVVEKVVSEIFTEGVSPEDILIICADDRNAGSYFKLLRSTLQEAGINCNNLQDDSYTIRDFQQEGAITLSTIYKAKGNEAYSVYIVGIDGIFFEPSPRDRNRAFTAMTRAKGWLYITGVGIPAKLFAEELKAAKENFPNLIFTYPTPEQLVYMKRDLVEVDPDDVNDEIDRLGKGLDPDEMERILRRKLRQMQANKRIQKRLK</sequence>
<dbReference type="AlphaFoldDB" id="A0AAW4XTU2"/>
<accession>A0AAW4XTU2</accession>
<dbReference type="SUPFAM" id="SSF52540">
    <property type="entry name" value="P-loop containing nucleoside triphosphate hydrolases"/>
    <property type="match status" value="1"/>
</dbReference>
<dbReference type="GO" id="GO:0003677">
    <property type="term" value="F:DNA binding"/>
    <property type="evidence" value="ECO:0007669"/>
    <property type="project" value="InterPro"/>
</dbReference>
<reference evidence="3 4" key="1">
    <citation type="submission" date="2021-11" db="EMBL/GenBank/DDBJ databases">
        <title>Genome sequence.</title>
        <authorList>
            <person name="Sun Q."/>
        </authorList>
    </citation>
    <scope>NUCLEOTIDE SEQUENCE [LARGE SCALE GENOMIC DNA]</scope>
    <source>
        <strain evidence="3 4">KCTC 12005</strain>
    </source>
</reference>
<dbReference type="InterPro" id="IPR000212">
    <property type="entry name" value="DNA_helicase_UvrD/REP"/>
</dbReference>
<dbReference type="Pfam" id="PF13538">
    <property type="entry name" value="UvrD_C_2"/>
    <property type="match status" value="1"/>
</dbReference>
<dbReference type="GO" id="GO:0005524">
    <property type="term" value="F:ATP binding"/>
    <property type="evidence" value="ECO:0007669"/>
    <property type="project" value="UniProtKB-KW"/>
</dbReference>
<gene>
    <name evidence="3" type="ORF">LPW39_05315</name>
</gene>
<dbReference type="GO" id="GO:0000725">
    <property type="term" value="P:recombinational repair"/>
    <property type="evidence" value="ECO:0007669"/>
    <property type="project" value="TreeGrafter"/>
</dbReference>
<dbReference type="Proteomes" id="UP001199260">
    <property type="component" value="Unassembled WGS sequence"/>
</dbReference>
<evidence type="ECO:0000259" key="2">
    <source>
        <dbReference type="Pfam" id="PF13538"/>
    </source>
</evidence>
<keyword evidence="4" id="KW-1185">Reference proteome</keyword>
<name>A0AAW4XTU2_9BURK</name>
<dbReference type="GO" id="GO:0043138">
    <property type="term" value="F:3'-5' DNA helicase activity"/>
    <property type="evidence" value="ECO:0007669"/>
    <property type="project" value="TreeGrafter"/>
</dbReference>
<dbReference type="RefSeq" id="WP_230771925.1">
    <property type="nucleotide sequence ID" value="NZ_JAJNCT010000005.1"/>
</dbReference>